<keyword evidence="2" id="KW-1185">Reference proteome</keyword>
<reference evidence="1" key="1">
    <citation type="submission" date="2021-02" db="EMBL/GenBank/DDBJ databases">
        <authorList>
            <consortium name="DOE Joint Genome Institute"/>
            <person name="Ahrendt S."/>
            <person name="Looney B.P."/>
            <person name="Miyauchi S."/>
            <person name="Morin E."/>
            <person name="Drula E."/>
            <person name="Courty P.E."/>
            <person name="Chicoki N."/>
            <person name="Fauchery L."/>
            <person name="Kohler A."/>
            <person name="Kuo A."/>
            <person name="Labutti K."/>
            <person name="Pangilinan J."/>
            <person name="Lipzen A."/>
            <person name="Riley R."/>
            <person name="Andreopoulos W."/>
            <person name="He G."/>
            <person name="Johnson J."/>
            <person name="Barry K.W."/>
            <person name="Grigoriev I.V."/>
            <person name="Nagy L."/>
            <person name="Hibbett D."/>
            <person name="Henrissat B."/>
            <person name="Matheny P.B."/>
            <person name="Labbe J."/>
            <person name="Martin F."/>
        </authorList>
    </citation>
    <scope>NUCLEOTIDE SEQUENCE</scope>
    <source>
        <strain evidence="1">FP105234-sp</strain>
    </source>
</reference>
<reference evidence="1" key="2">
    <citation type="journal article" date="2022" name="New Phytol.">
        <title>Evolutionary transition to the ectomycorrhizal habit in the genomes of a hyperdiverse lineage of mushroom-forming fungi.</title>
        <authorList>
            <person name="Looney B."/>
            <person name="Miyauchi S."/>
            <person name="Morin E."/>
            <person name="Drula E."/>
            <person name="Courty P.E."/>
            <person name="Kohler A."/>
            <person name="Kuo A."/>
            <person name="LaButti K."/>
            <person name="Pangilinan J."/>
            <person name="Lipzen A."/>
            <person name="Riley R."/>
            <person name="Andreopoulos W."/>
            <person name="He G."/>
            <person name="Johnson J."/>
            <person name="Nolan M."/>
            <person name="Tritt A."/>
            <person name="Barry K.W."/>
            <person name="Grigoriev I.V."/>
            <person name="Nagy L.G."/>
            <person name="Hibbett D."/>
            <person name="Henrissat B."/>
            <person name="Matheny P.B."/>
            <person name="Labbe J."/>
            <person name="Martin F.M."/>
        </authorList>
    </citation>
    <scope>NUCLEOTIDE SEQUENCE</scope>
    <source>
        <strain evidence="1">FP105234-sp</strain>
    </source>
</reference>
<evidence type="ECO:0000313" key="1">
    <source>
        <dbReference type="EMBL" id="KAI0047633.1"/>
    </source>
</evidence>
<sequence length="60" mass="6689">MAPPQPAYHQKMLDSNEGDWPMREERINYMPTPNRLARPRPRPAPRAAHSSASSTSSSSA</sequence>
<proteinExistence type="predicted"/>
<gene>
    <name evidence="1" type="ORF">FA95DRAFT_1558969</name>
</gene>
<name>A0ACB8RVS1_9AGAM</name>
<dbReference type="EMBL" id="MU275901">
    <property type="protein sequence ID" value="KAI0047633.1"/>
    <property type="molecule type" value="Genomic_DNA"/>
</dbReference>
<organism evidence="1 2">
    <name type="scientific">Auriscalpium vulgare</name>
    <dbReference type="NCBI Taxonomy" id="40419"/>
    <lineage>
        <taxon>Eukaryota</taxon>
        <taxon>Fungi</taxon>
        <taxon>Dikarya</taxon>
        <taxon>Basidiomycota</taxon>
        <taxon>Agaricomycotina</taxon>
        <taxon>Agaricomycetes</taxon>
        <taxon>Russulales</taxon>
        <taxon>Auriscalpiaceae</taxon>
        <taxon>Auriscalpium</taxon>
    </lineage>
</organism>
<accession>A0ACB8RVS1</accession>
<evidence type="ECO:0000313" key="2">
    <source>
        <dbReference type="Proteomes" id="UP000814033"/>
    </source>
</evidence>
<comment type="caution">
    <text evidence="1">The sequence shown here is derived from an EMBL/GenBank/DDBJ whole genome shotgun (WGS) entry which is preliminary data.</text>
</comment>
<protein>
    <submittedName>
        <fullName evidence="1">Uncharacterized protein</fullName>
    </submittedName>
</protein>
<dbReference type="Proteomes" id="UP000814033">
    <property type="component" value="Unassembled WGS sequence"/>
</dbReference>